<evidence type="ECO:0000313" key="2">
    <source>
        <dbReference type="Proteomes" id="UP000035904"/>
    </source>
</evidence>
<proteinExistence type="predicted"/>
<sequence length="128" mass="14698">MEIIQDIISKHDWILQCWDDRYGRGIWVVIAPQINHTYELREIIDGGSIESITLADYLHEEGKWLPVTNSEHLTEALAALNSKLKQLNNDTWRTNVYNAFQTILEVNDGSYGLKTAINNKNKSLINLT</sequence>
<dbReference type="Proteomes" id="UP000035904">
    <property type="component" value="Unassembled WGS sequence"/>
</dbReference>
<gene>
    <name evidence="1" type="ORF">ABW01_13635</name>
</gene>
<organism evidence="1 2">
    <name type="scientific">Bacillus anthracis</name>
    <name type="common">anthrax bacterium</name>
    <dbReference type="NCBI Taxonomy" id="1392"/>
    <lineage>
        <taxon>Bacteria</taxon>
        <taxon>Bacillati</taxon>
        <taxon>Bacillota</taxon>
        <taxon>Bacilli</taxon>
        <taxon>Bacillales</taxon>
        <taxon>Bacillaceae</taxon>
        <taxon>Bacillus</taxon>
        <taxon>Bacillus cereus group</taxon>
    </lineage>
</organism>
<dbReference type="AlphaFoldDB" id="A0A0J1HXJ5"/>
<name>A0A0J1HXJ5_BACAN</name>
<dbReference type="EMBL" id="LDPG01000007">
    <property type="protein sequence ID" value="KLV18409.1"/>
    <property type="molecule type" value="Genomic_DNA"/>
</dbReference>
<evidence type="ECO:0000313" key="1">
    <source>
        <dbReference type="EMBL" id="KLV18409.1"/>
    </source>
</evidence>
<dbReference type="PATRIC" id="fig|1392.242.peg.5767"/>
<dbReference type="RefSeq" id="WP_047956699.1">
    <property type="nucleotide sequence ID" value="NZ_LDPG01000007.1"/>
</dbReference>
<accession>A0A0J1HXJ5</accession>
<reference evidence="1 2" key="1">
    <citation type="submission" date="2015-05" db="EMBL/GenBank/DDBJ databases">
        <title>Whole genome sequence and identification of bacterial endophytes from Costus igneus.</title>
        <authorList>
            <person name="Lee Y.P."/>
            <person name="Gan H.M."/>
            <person name="Eng W."/>
            <person name="Wheatley M.S."/>
            <person name="Caraballo A."/>
            <person name="Polter S."/>
            <person name="Savka M.A."/>
            <person name="Hudson A.O."/>
        </authorList>
    </citation>
    <scope>NUCLEOTIDE SEQUENCE [LARGE SCALE GENOMIC DNA]</scope>
    <source>
        <strain evidence="1 2">RIT375</strain>
    </source>
</reference>
<comment type="caution">
    <text evidence="1">The sequence shown here is derived from an EMBL/GenBank/DDBJ whole genome shotgun (WGS) entry which is preliminary data.</text>
</comment>
<protein>
    <submittedName>
        <fullName evidence="1">Uncharacterized protein</fullName>
    </submittedName>
</protein>